<dbReference type="Gene3D" id="3.60.21.10">
    <property type="match status" value="1"/>
</dbReference>
<dbReference type="OrthoDB" id="9013891at2"/>
<feature type="domain" description="Calcineurin-like phosphoesterase" evidence="1">
    <location>
        <begin position="3"/>
        <end position="226"/>
    </location>
</feature>
<dbReference type="Proteomes" id="UP000031890">
    <property type="component" value="Chromosome"/>
</dbReference>
<dbReference type="KEGG" id="csx:CSING_08320"/>
<dbReference type="RefSeq" id="WP_042531304.1">
    <property type="nucleotide sequence ID" value="NZ_CP010827.1"/>
</dbReference>
<keyword evidence="2" id="KW-0378">Hydrolase</keyword>
<dbReference type="HOGENOM" id="CLU_057759_1_0_11"/>
<proteinExistence type="predicted"/>
<dbReference type="EMBL" id="CP010827">
    <property type="protein sequence ID" value="AJI79183.1"/>
    <property type="molecule type" value="Genomic_DNA"/>
</dbReference>
<evidence type="ECO:0000313" key="3">
    <source>
        <dbReference type="Proteomes" id="UP000031890"/>
    </source>
</evidence>
<dbReference type="STRING" id="161899.CSING_08320"/>
<reference evidence="2 3" key="1">
    <citation type="journal article" date="2015" name="Genome Announc.">
        <title>Complete Genome Sequence and Annotation of Corynebacterium singulare DSM 44357, Isolated from a Human Semen Specimen.</title>
        <authorList>
            <person name="Merten M."/>
            <person name="Brinkrolf K."/>
            <person name="Albersmeier A."/>
            <person name="Kutter Y."/>
            <person name="Ruckert C."/>
            <person name="Tauch A."/>
        </authorList>
    </citation>
    <scope>NUCLEOTIDE SEQUENCE [LARGE SCALE GENOMIC DNA]</scope>
    <source>
        <strain evidence="2">IBS B52218</strain>
    </source>
</reference>
<dbReference type="CDD" id="cd00838">
    <property type="entry name" value="MPP_superfamily"/>
    <property type="match status" value="1"/>
</dbReference>
<dbReference type="Pfam" id="PF00149">
    <property type="entry name" value="Metallophos"/>
    <property type="match status" value="1"/>
</dbReference>
<dbReference type="AlphaFoldDB" id="A0A0B6EWI6"/>
<evidence type="ECO:0000313" key="2">
    <source>
        <dbReference type="EMBL" id="AJI79183.1"/>
    </source>
</evidence>
<protein>
    <submittedName>
        <fullName evidence="2">Putative phosphohydrolase</fullName>
    </submittedName>
</protein>
<sequence length="273" mass="31270">MTTLWAVSDLHAAVRVNGERIDELVPPDPSDWLIVAGDVAERIDLVLSTLARLKNRYATVIWAPGNHELFSRGQDLYQGRNKYDRLVEGCREIGVVTPEDPFPVFGGVTVVPLFTLYDYSFRPPGTTVEHALASAKQKQIVMTDEFAIAPFVDVRAWCWDRLAYSIKRLSRVEGETVLVNHWPLVQEPTLYMRWPEVALWCGTRHTRSWPRRYNAKAVIYGHLHMPNRTNIDGVDHIEVSLGYPREWQTHGDVQQWPYPVLTIDEETGRADHA</sequence>
<dbReference type="InterPro" id="IPR052963">
    <property type="entry name" value="Pantetheine_PDE"/>
</dbReference>
<organism evidence="2 3">
    <name type="scientific">Corynebacterium singulare</name>
    <dbReference type="NCBI Taxonomy" id="161899"/>
    <lineage>
        <taxon>Bacteria</taxon>
        <taxon>Bacillati</taxon>
        <taxon>Actinomycetota</taxon>
        <taxon>Actinomycetes</taxon>
        <taxon>Mycobacteriales</taxon>
        <taxon>Corynebacteriaceae</taxon>
        <taxon>Corynebacterium</taxon>
    </lineage>
</organism>
<dbReference type="GO" id="GO:0016787">
    <property type="term" value="F:hydrolase activity"/>
    <property type="evidence" value="ECO:0007669"/>
    <property type="project" value="UniProtKB-KW"/>
</dbReference>
<dbReference type="SUPFAM" id="SSF56300">
    <property type="entry name" value="Metallo-dependent phosphatases"/>
    <property type="match status" value="1"/>
</dbReference>
<dbReference type="InterPro" id="IPR029052">
    <property type="entry name" value="Metallo-depent_PP-like"/>
</dbReference>
<evidence type="ECO:0000259" key="1">
    <source>
        <dbReference type="Pfam" id="PF00149"/>
    </source>
</evidence>
<accession>A0A0B6EWI6</accession>
<gene>
    <name evidence="2" type="ORF">CSING_08320</name>
</gene>
<dbReference type="InterPro" id="IPR004843">
    <property type="entry name" value="Calcineurin-like_PHP"/>
</dbReference>
<dbReference type="PANTHER" id="PTHR36492">
    <property type="match status" value="1"/>
</dbReference>
<name>A0A0B6EWI6_9CORY</name>
<dbReference type="PANTHER" id="PTHR36492:SF2">
    <property type="entry name" value="[ACYL-CARRIER-PROTEIN] PHOSPHODIESTERASE PPTH"/>
    <property type="match status" value="1"/>
</dbReference>